<dbReference type="InterPro" id="IPR050149">
    <property type="entry name" value="Collagen_superfamily"/>
</dbReference>
<feature type="compositionally biased region" description="Polar residues" evidence="1">
    <location>
        <begin position="12"/>
        <end position="21"/>
    </location>
</feature>
<dbReference type="AlphaFoldDB" id="A0ABD1XY94"/>
<name>A0ABD1XY94_9MARC</name>
<protein>
    <recommendedName>
        <fullName evidence="2">DUF7932 domain-containing protein</fullName>
    </recommendedName>
</protein>
<feature type="compositionally biased region" description="Gly residues" evidence="1">
    <location>
        <begin position="351"/>
        <end position="375"/>
    </location>
</feature>
<feature type="region of interest" description="Disordered" evidence="1">
    <location>
        <begin position="251"/>
        <end position="303"/>
    </location>
</feature>
<feature type="region of interest" description="Disordered" evidence="1">
    <location>
        <begin position="78"/>
        <end position="141"/>
    </location>
</feature>
<accession>A0ABD1XY94</accession>
<reference evidence="3 4" key="1">
    <citation type="submission" date="2024-09" db="EMBL/GenBank/DDBJ databases">
        <title>Chromosome-scale assembly of Riccia fluitans.</title>
        <authorList>
            <person name="Paukszto L."/>
            <person name="Sawicki J."/>
            <person name="Karawczyk K."/>
            <person name="Piernik-Szablinska J."/>
            <person name="Szczecinska M."/>
            <person name="Mazdziarz M."/>
        </authorList>
    </citation>
    <scope>NUCLEOTIDE SEQUENCE [LARGE SCALE GENOMIC DNA]</scope>
    <source>
        <strain evidence="3">Rf_01</strain>
        <tissue evidence="3">Aerial parts of the thallus</tissue>
    </source>
</reference>
<feature type="compositionally biased region" description="Gly residues" evidence="1">
    <location>
        <begin position="251"/>
        <end position="276"/>
    </location>
</feature>
<sequence>MKIPSSGIAADSSGQEITSPVIQFDPSDSHGGEGVFGVPAPQGYTFNKDGSKTANQELARQARRMQALVSLPEIVIDASGTPGFDGQHGEHGKPGSRGANGQPGKDGYGPARPGKPGRSGKDGKPGTAGKKGKKGANGTNGGRALNVFLSLHGEGAESLVIKGHLEEVVKHAYPPGYTPAENEVSSTTLKTKPLSFSRKLEASGLQRAPLAELANSSCREPALVTLDDEKGAELQLSSRKGVIFIDAHGGRGGNGGHGGHGGRGGDGGNGGSGGKGGDGKKGMKPGLSGENGGRGGDGGAGMAGGGGGDGAAAGKGGNAGSGGHVIIETTEAELLMLVEADTRAGKAGAAGRPGYGGEGGKAGKGGKAGPGGRGGPPWDKLYLPRYRKTKYFYGCGPGRNGASGHAGGVIGSLKAPAGNSGTPALDGKEAKDGQVTWILKSPEGEIIEKAKSRYSCAVCQYRVRSTSNNGVISPGSVILIDKVVVCNNGGMTLPAGTVLSFAATGGVLMSGKGKKKVEILPALAKNKRYKCSTTFSISLEKLDGPSGGSPFQALVAVSPYLELGGRSFPVADQVMEIPVQYPVRISDDVRFPHTVHQGDTVSLKVIVQNISNRTYGGRSKRSVGSITVLVLGFVELEGGERAERTWRNEVPEIGSGKDHSVEVDCRIDTNAQPYTILSVQTHLLLRDQSIEFRHAESRVIPVYGGEGIDAVVLTDTNFRPGSYRVWKGILTFLGLKSVFWDISWHRTYSVDKIPWLGKHRLVIFTHLEEDIFNSLTHWIRHVLPAHVEALNGGLGIDNAAAIFVGPDYREVAREMVDWGSGQKIKDMSTMGCIAPFHKSSEEERLKEAVHKAYKMQKKMRKENSRDHTLYVAPLLGLESGISLMLYQGTLPAMFSVSSIRIKLNENPAGMDLLASSPLCTTQESPDIYSGISTAIGGLITDPNPAPARRRGGAGNRIVLNEKHLTLGFMIAGMIVSLPIQSRVDLLFRFAGHPSSDIPVLTSQGVTFTQIIGTGFYLDLQGDWVCQRQEQGQRFPHGHILVNALSNAFSTGGLATVLEMEDFVVQVTGGLVLLRDELRSMKPSKLKARHELKGMLKEIKSILGHTSSGYIPKPEQMKIKYIKMRRLLPPWMFAFLDEQEVIRVVDDRGKRLTF</sequence>
<comment type="caution">
    <text evidence="3">The sequence shown here is derived from an EMBL/GenBank/DDBJ whole genome shotgun (WGS) entry which is preliminary data.</text>
</comment>
<dbReference type="Proteomes" id="UP001605036">
    <property type="component" value="Unassembled WGS sequence"/>
</dbReference>
<feature type="region of interest" description="Disordered" evidence="1">
    <location>
        <begin position="346"/>
        <end position="376"/>
    </location>
</feature>
<feature type="domain" description="DUF7932" evidence="2">
    <location>
        <begin position="457"/>
        <end position="581"/>
    </location>
</feature>
<gene>
    <name evidence="3" type="ORF">R1flu_025616</name>
</gene>
<dbReference type="PANTHER" id="PTHR24023">
    <property type="entry name" value="COLLAGEN ALPHA"/>
    <property type="match status" value="1"/>
</dbReference>
<dbReference type="PANTHER" id="PTHR24023:SF1082">
    <property type="entry name" value="COLLAGEN TRIPLE HELIX REPEAT"/>
    <property type="match status" value="1"/>
</dbReference>
<dbReference type="EMBL" id="JBHFFA010000007">
    <property type="protein sequence ID" value="KAL2613924.1"/>
    <property type="molecule type" value="Genomic_DNA"/>
</dbReference>
<dbReference type="InterPro" id="IPR057692">
    <property type="entry name" value="DUF7932"/>
</dbReference>
<evidence type="ECO:0000259" key="2">
    <source>
        <dbReference type="Pfam" id="PF25560"/>
    </source>
</evidence>
<feature type="region of interest" description="Disordered" evidence="1">
    <location>
        <begin position="1"/>
        <end position="50"/>
    </location>
</feature>
<proteinExistence type="predicted"/>
<evidence type="ECO:0000313" key="4">
    <source>
        <dbReference type="Proteomes" id="UP001605036"/>
    </source>
</evidence>
<dbReference type="Pfam" id="PF25560">
    <property type="entry name" value="DUF7932"/>
    <property type="match status" value="1"/>
</dbReference>
<feature type="compositionally biased region" description="Gly residues" evidence="1">
    <location>
        <begin position="289"/>
        <end position="303"/>
    </location>
</feature>
<keyword evidence="4" id="KW-1185">Reference proteome</keyword>
<organism evidence="3 4">
    <name type="scientific">Riccia fluitans</name>
    <dbReference type="NCBI Taxonomy" id="41844"/>
    <lineage>
        <taxon>Eukaryota</taxon>
        <taxon>Viridiplantae</taxon>
        <taxon>Streptophyta</taxon>
        <taxon>Embryophyta</taxon>
        <taxon>Marchantiophyta</taxon>
        <taxon>Marchantiopsida</taxon>
        <taxon>Marchantiidae</taxon>
        <taxon>Marchantiales</taxon>
        <taxon>Ricciaceae</taxon>
        <taxon>Riccia</taxon>
    </lineage>
</organism>
<evidence type="ECO:0000313" key="3">
    <source>
        <dbReference type="EMBL" id="KAL2613924.1"/>
    </source>
</evidence>
<evidence type="ECO:0000256" key="1">
    <source>
        <dbReference type="SAM" id="MobiDB-lite"/>
    </source>
</evidence>